<protein>
    <recommendedName>
        <fullName evidence="1">Reverse transcriptase domain-containing protein</fullName>
    </recommendedName>
</protein>
<dbReference type="Proteomes" id="UP000823388">
    <property type="component" value="Chromosome 7K"/>
</dbReference>
<dbReference type="PANTHER" id="PTHR46238:SF11">
    <property type="entry name" value="AGAMOUS-LIKE MADS-BOX PROTEIN AGL16"/>
    <property type="match status" value="1"/>
</dbReference>
<sequence length="194" mass="22845">MDEVTRDIQGEIPWCMLFADDVVLVDESMAGVNRKLELWRRTLESKGFRLSRTKTEYMMCDFSATRHEGGDVSLDGQVVVQKDTFRYLGSVLQKNDDIDEDVRHRISAVWVPQKLKGKFYRTTIRPAMLYGAECWPTKRRHVQQLSVAEMRMLMWFCGHTRTDRVRNEVIRDRVGVAPIEEKLTQHRLRWFGHV</sequence>
<dbReference type="EMBL" id="CM029049">
    <property type="protein sequence ID" value="KAG2570477.1"/>
    <property type="molecule type" value="Genomic_DNA"/>
</dbReference>
<evidence type="ECO:0000313" key="2">
    <source>
        <dbReference type="EMBL" id="KAG2570477.1"/>
    </source>
</evidence>
<name>A0A8T0Q6F6_PANVG</name>
<dbReference type="PANTHER" id="PTHR46238">
    <property type="entry name" value="REVERSE TRANSCRIPTASE DOMAIN-CONTAINING PROTEIN"/>
    <property type="match status" value="1"/>
</dbReference>
<evidence type="ECO:0000259" key="1">
    <source>
        <dbReference type="PROSITE" id="PS50878"/>
    </source>
</evidence>
<organism evidence="2 3">
    <name type="scientific">Panicum virgatum</name>
    <name type="common">Blackwell switchgrass</name>
    <dbReference type="NCBI Taxonomy" id="38727"/>
    <lineage>
        <taxon>Eukaryota</taxon>
        <taxon>Viridiplantae</taxon>
        <taxon>Streptophyta</taxon>
        <taxon>Embryophyta</taxon>
        <taxon>Tracheophyta</taxon>
        <taxon>Spermatophyta</taxon>
        <taxon>Magnoliopsida</taxon>
        <taxon>Liliopsida</taxon>
        <taxon>Poales</taxon>
        <taxon>Poaceae</taxon>
        <taxon>PACMAD clade</taxon>
        <taxon>Panicoideae</taxon>
        <taxon>Panicodae</taxon>
        <taxon>Paniceae</taxon>
        <taxon>Panicinae</taxon>
        <taxon>Panicum</taxon>
        <taxon>Panicum sect. Hiantes</taxon>
    </lineage>
</organism>
<accession>A0A8T0Q6F6</accession>
<dbReference type="PROSITE" id="PS50878">
    <property type="entry name" value="RT_POL"/>
    <property type="match status" value="1"/>
</dbReference>
<reference evidence="2" key="1">
    <citation type="submission" date="2020-05" db="EMBL/GenBank/DDBJ databases">
        <title>WGS assembly of Panicum virgatum.</title>
        <authorList>
            <person name="Lovell J.T."/>
            <person name="Jenkins J."/>
            <person name="Shu S."/>
            <person name="Juenger T.E."/>
            <person name="Schmutz J."/>
        </authorList>
    </citation>
    <scope>NUCLEOTIDE SEQUENCE</scope>
    <source>
        <strain evidence="2">AP13</strain>
    </source>
</reference>
<gene>
    <name evidence="2" type="ORF">PVAP13_7KG041118</name>
</gene>
<comment type="caution">
    <text evidence="2">The sequence shown here is derived from an EMBL/GenBank/DDBJ whole genome shotgun (WGS) entry which is preliminary data.</text>
</comment>
<proteinExistence type="predicted"/>
<evidence type="ECO:0000313" key="3">
    <source>
        <dbReference type="Proteomes" id="UP000823388"/>
    </source>
</evidence>
<keyword evidence="3" id="KW-1185">Reference proteome</keyword>
<dbReference type="AlphaFoldDB" id="A0A8T0Q6F6"/>
<feature type="domain" description="Reverse transcriptase" evidence="1">
    <location>
        <begin position="1"/>
        <end position="92"/>
    </location>
</feature>
<dbReference type="InterPro" id="IPR000477">
    <property type="entry name" value="RT_dom"/>
</dbReference>